<organism evidence="2 3">
    <name type="scientific">Mycena alexandri</name>
    <dbReference type="NCBI Taxonomy" id="1745969"/>
    <lineage>
        <taxon>Eukaryota</taxon>
        <taxon>Fungi</taxon>
        <taxon>Dikarya</taxon>
        <taxon>Basidiomycota</taxon>
        <taxon>Agaricomycotina</taxon>
        <taxon>Agaricomycetes</taxon>
        <taxon>Agaricomycetidae</taxon>
        <taxon>Agaricales</taxon>
        <taxon>Marasmiineae</taxon>
        <taxon>Mycenaceae</taxon>
        <taxon>Mycena</taxon>
    </lineage>
</organism>
<sequence length="231" mass="24990">MPAHPQRPSHHRHSDSTPTIVFPHSPEDSPKPPFNSRIITSVRRNFSTTRRRDPSPAAGPMYSTQAERNPYTPARFRYDPPTARPTVEQIAMGLHLSRTPHLRGAPKYPAPASHPQPSHKPISLPPPPARSSLKKPGIPPPPAFMHGGSTSSTTDVTSTTPSTPHSSDRSSASLRTRMARFLPVRGLHPASASTPSSSAVSSPRTSTSELAAHPPRGKKAVRFSSTVEEED</sequence>
<protein>
    <submittedName>
        <fullName evidence="2">Uncharacterized protein</fullName>
    </submittedName>
</protein>
<feature type="region of interest" description="Disordered" evidence="1">
    <location>
        <begin position="1"/>
        <end position="231"/>
    </location>
</feature>
<dbReference type="AlphaFoldDB" id="A0AAD6TBH0"/>
<name>A0AAD6TBH0_9AGAR</name>
<feature type="compositionally biased region" description="Polar residues" evidence="1">
    <location>
        <begin position="37"/>
        <end position="48"/>
    </location>
</feature>
<evidence type="ECO:0000256" key="1">
    <source>
        <dbReference type="SAM" id="MobiDB-lite"/>
    </source>
</evidence>
<feature type="compositionally biased region" description="Low complexity" evidence="1">
    <location>
        <begin position="189"/>
        <end position="208"/>
    </location>
</feature>
<accession>A0AAD6TBH0</accession>
<comment type="caution">
    <text evidence="2">The sequence shown here is derived from an EMBL/GenBank/DDBJ whole genome shotgun (WGS) entry which is preliminary data.</text>
</comment>
<dbReference type="Proteomes" id="UP001218188">
    <property type="component" value="Unassembled WGS sequence"/>
</dbReference>
<reference evidence="2" key="1">
    <citation type="submission" date="2023-03" db="EMBL/GenBank/DDBJ databases">
        <title>Massive genome expansion in bonnet fungi (Mycena s.s.) driven by repeated elements and novel gene families across ecological guilds.</title>
        <authorList>
            <consortium name="Lawrence Berkeley National Laboratory"/>
            <person name="Harder C.B."/>
            <person name="Miyauchi S."/>
            <person name="Viragh M."/>
            <person name="Kuo A."/>
            <person name="Thoen E."/>
            <person name="Andreopoulos B."/>
            <person name="Lu D."/>
            <person name="Skrede I."/>
            <person name="Drula E."/>
            <person name="Henrissat B."/>
            <person name="Morin E."/>
            <person name="Kohler A."/>
            <person name="Barry K."/>
            <person name="LaButti K."/>
            <person name="Morin E."/>
            <person name="Salamov A."/>
            <person name="Lipzen A."/>
            <person name="Mereny Z."/>
            <person name="Hegedus B."/>
            <person name="Baldrian P."/>
            <person name="Stursova M."/>
            <person name="Weitz H."/>
            <person name="Taylor A."/>
            <person name="Grigoriev I.V."/>
            <person name="Nagy L.G."/>
            <person name="Martin F."/>
            <person name="Kauserud H."/>
        </authorList>
    </citation>
    <scope>NUCLEOTIDE SEQUENCE</scope>
    <source>
        <strain evidence="2">CBHHK200</strain>
    </source>
</reference>
<gene>
    <name evidence="2" type="ORF">C8F04DRAFT_1072187</name>
</gene>
<proteinExistence type="predicted"/>
<dbReference type="EMBL" id="JARJCM010000009">
    <property type="protein sequence ID" value="KAJ7043474.1"/>
    <property type="molecule type" value="Genomic_DNA"/>
</dbReference>
<feature type="compositionally biased region" description="Low complexity" evidence="1">
    <location>
        <begin position="149"/>
        <end position="173"/>
    </location>
</feature>
<evidence type="ECO:0000313" key="2">
    <source>
        <dbReference type="EMBL" id="KAJ7043474.1"/>
    </source>
</evidence>
<evidence type="ECO:0000313" key="3">
    <source>
        <dbReference type="Proteomes" id="UP001218188"/>
    </source>
</evidence>
<keyword evidence="3" id="KW-1185">Reference proteome</keyword>